<reference evidence="1" key="1">
    <citation type="submission" date="2020-07" db="EMBL/GenBank/DDBJ databases">
        <title>Huge and variable diversity of episymbiotic CPR bacteria and DPANN archaea in groundwater ecosystems.</title>
        <authorList>
            <person name="He C.Y."/>
            <person name="Keren R."/>
            <person name="Whittaker M."/>
            <person name="Farag I.F."/>
            <person name="Doudna J."/>
            <person name="Cate J.H.D."/>
            <person name="Banfield J.F."/>
        </authorList>
    </citation>
    <scope>NUCLEOTIDE SEQUENCE</scope>
    <source>
        <strain evidence="1">NC_groundwater_580_Pr5_B-0.1um_64_19</strain>
    </source>
</reference>
<organism evidence="1 2">
    <name type="scientific">Candidatus Korobacter versatilis</name>
    <dbReference type="NCBI Taxonomy" id="658062"/>
    <lineage>
        <taxon>Bacteria</taxon>
        <taxon>Pseudomonadati</taxon>
        <taxon>Acidobacteriota</taxon>
        <taxon>Terriglobia</taxon>
        <taxon>Terriglobales</taxon>
        <taxon>Candidatus Korobacteraceae</taxon>
        <taxon>Candidatus Korobacter</taxon>
    </lineage>
</organism>
<evidence type="ECO:0000313" key="2">
    <source>
        <dbReference type="Proteomes" id="UP000779809"/>
    </source>
</evidence>
<accession>A0A932A8L2</accession>
<dbReference type="AlphaFoldDB" id="A0A932A8L2"/>
<protein>
    <submittedName>
        <fullName evidence="1">Uncharacterized protein</fullName>
    </submittedName>
</protein>
<sequence length="252" mass="27424">MKSVATTTQAGTKPAGEIIRQAPVTQAANGVCFAAAGETAITAAELERMVAAVPRAVAAALVEAKKAYYFVPLAVSEGEETLVADRYDVALSDRAVCHRNLTIGDAQCVFISTRLMDDKFSVAFEFYINVGHAFVERAGVAQAFADTAWKQVEEGVRGETSLDAHDARKLALPAPGGAVNERARNDYLSAAFADAIAIYMLSLYLDVDYYELREREYPLLAPPAMAERLKKIAELFPPNAGFEFNVFYRRKA</sequence>
<gene>
    <name evidence="1" type="ORF">HYX28_05185</name>
</gene>
<name>A0A932A8L2_9BACT</name>
<proteinExistence type="predicted"/>
<evidence type="ECO:0000313" key="1">
    <source>
        <dbReference type="EMBL" id="MBI2678153.1"/>
    </source>
</evidence>
<dbReference type="Proteomes" id="UP000779809">
    <property type="component" value="Unassembled WGS sequence"/>
</dbReference>
<dbReference type="EMBL" id="JACPNR010000006">
    <property type="protein sequence ID" value="MBI2678153.1"/>
    <property type="molecule type" value="Genomic_DNA"/>
</dbReference>
<comment type="caution">
    <text evidence="1">The sequence shown here is derived from an EMBL/GenBank/DDBJ whole genome shotgun (WGS) entry which is preliminary data.</text>
</comment>